<dbReference type="AlphaFoldDB" id="Q08RM3"/>
<comment type="caution">
    <text evidence="13">The sequence shown here is derived from an EMBL/GenBank/DDBJ whole genome shotgun (WGS) entry which is preliminary data.</text>
</comment>
<dbReference type="NCBIfam" id="TIGR03367">
    <property type="entry name" value="queuosine_QueD"/>
    <property type="match status" value="1"/>
</dbReference>
<evidence type="ECO:0000256" key="3">
    <source>
        <dbReference type="ARBA" id="ARBA00008900"/>
    </source>
</evidence>
<feature type="region of interest" description="Disordered" evidence="12">
    <location>
        <begin position="546"/>
        <end position="577"/>
    </location>
</feature>
<proteinExistence type="inferred from homology"/>
<dbReference type="InterPro" id="IPR038418">
    <property type="entry name" value="6-PTP_synth/QueD_sf"/>
</dbReference>
<dbReference type="PANTHER" id="PTHR12589:SF7">
    <property type="entry name" value="6-PYRUVOYL TETRAHYDROBIOPTERIN SYNTHASE"/>
    <property type="match status" value="1"/>
</dbReference>
<evidence type="ECO:0000256" key="4">
    <source>
        <dbReference type="ARBA" id="ARBA00012982"/>
    </source>
</evidence>
<evidence type="ECO:0000313" key="13">
    <source>
        <dbReference type="EMBL" id="EAU63140.1"/>
    </source>
</evidence>
<sequence length="775" mass="83617">MDSGRRRPQQSIRPRPSGAVRLACSPIRRLSTKRQPQCHPGVPCGGVRARREVLGIHVREGRRLLYRVSIQPRRILPLPQIQVFGLAAEDGLAPGSEVEVAVHDHPAAIVSGAQGDATTGQDIVAQIQRLRGARGAVAKHQAGAWHVPHGVVLHLHVRGRVHPDAKPIVAIGAVPIEHQVAAHDDAGGGSPHPDAPHDDASPIGAQHIVLHGDVARGQVDDHPFPRRGGGAAMAPEGVVAQGDVGARLDVHAIFPVLVQFVVLHEQVVEGGARDGRAALRAETLHPIARVVVDVVAANHHVARGRLDHDAVAVLPTLLEVVDLVALDEDVAGGLGDADARAFSPVLQGAAAKNAVVGPLAAPEHRERLVTGHVHGEPLDAPIRAAHVDHRGAASRAALEEGRGTGRGLHREDLVRAPAPLLQLQPLRVRARPEKDRLTGPHQGERLGHGAEGLRLRTFGGVSPLRGDPENAGELRRRRGLLGLGRRGWHLWDRSRRRLLGRRGRGGKGGGVHGQRGRSTCSRRRDLHRRPRPIGTGAVLLLGHLRLATGGEPRTGDSTAEGHEGRSETHPDSLCGSAAMGAPRGWARTRPKEPSFLSFLSPPPARLLGRAAAHRDSGRLREAWRRGLQAPRRDASCVGWCKRGGTRMALGSPGVFLEIFKEFTFEAAHRLPNVPPGHKCFRLHGHSFRVEVHVRGPVSEPSGWIMDFADLKEAFTPLHAQLDHNYLNEIEGLKNPTSENLARWIWQRLRPGLPQLSRIVVRETCTSGCVYQGEDS</sequence>
<keyword evidence="7" id="KW-0671">Queuosine biosynthesis</keyword>
<reference evidence="13 14" key="1">
    <citation type="submission" date="2006-04" db="EMBL/GenBank/DDBJ databases">
        <authorList>
            <person name="Nierman W.C."/>
        </authorList>
    </citation>
    <scope>NUCLEOTIDE SEQUENCE [LARGE SCALE GENOMIC DNA]</scope>
    <source>
        <strain evidence="13 14">DW4/3-1</strain>
    </source>
</reference>
<dbReference type="GO" id="GO:0046872">
    <property type="term" value="F:metal ion binding"/>
    <property type="evidence" value="ECO:0007669"/>
    <property type="project" value="UniProtKB-KW"/>
</dbReference>
<evidence type="ECO:0000256" key="5">
    <source>
        <dbReference type="ARBA" id="ARBA00018141"/>
    </source>
</evidence>
<feature type="region of interest" description="Disordered" evidence="12">
    <location>
        <begin position="500"/>
        <end position="529"/>
    </location>
</feature>
<organism evidence="13 14">
    <name type="scientific">Stigmatella aurantiaca (strain DW4/3-1)</name>
    <dbReference type="NCBI Taxonomy" id="378806"/>
    <lineage>
        <taxon>Bacteria</taxon>
        <taxon>Pseudomonadati</taxon>
        <taxon>Myxococcota</taxon>
        <taxon>Myxococcia</taxon>
        <taxon>Myxococcales</taxon>
        <taxon>Cystobacterineae</taxon>
        <taxon>Archangiaceae</taxon>
        <taxon>Stigmatella</taxon>
    </lineage>
</organism>
<dbReference type="PANTHER" id="PTHR12589">
    <property type="entry name" value="PYRUVOYL TETRAHYDROBIOPTERIN SYNTHASE"/>
    <property type="match status" value="1"/>
</dbReference>
<protein>
    <recommendedName>
        <fullName evidence="5">6-carboxy-5,6,7,8-tetrahydropterin synthase</fullName>
        <ecNumber evidence="4">4.1.2.50</ecNumber>
    </recommendedName>
    <alternativeName>
        <fullName evidence="10">Queuosine biosynthesis protein QueD</fullName>
    </alternativeName>
</protein>
<feature type="compositionally biased region" description="Basic and acidic residues" evidence="12">
    <location>
        <begin position="559"/>
        <end position="570"/>
    </location>
</feature>
<dbReference type="FunFam" id="3.30.479.10:FF:000001">
    <property type="entry name" value="6-carboxy-5,6,7,8-tetrahydropterin synthase"/>
    <property type="match status" value="1"/>
</dbReference>
<dbReference type="InterPro" id="IPR007115">
    <property type="entry name" value="6-PTP_synth/QueD"/>
</dbReference>
<dbReference type="SUPFAM" id="SSF55620">
    <property type="entry name" value="Tetrahydrobiopterin biosynthesis enzymes-like"/>
    <property type="match status" value="1"/>
</dbReference>
<evidence type="ECO:0000256" key="7">
    <source>
        <dbReference type="ARBA" id="ARBA00022785"/>
    </source>
</evidence>
<evidence type="ECO:0000256" key="9">
    <source>
        <dbReference type="ARBA" id="ARBA00023239"/>
    </source>
</evidence>
<comment type="cofactor">
    <cofactor evidence="1">
        <name>Zn(2+)</name>
        <dbReference type="ChEBI" id="CHEBI:29105"/>
    </cofactor>
</comment>
<comment type="catalytic activity">
    <reaction evidence="11">
        <text>7,8-dihydroneopterin 3'-triphosphate + H2O = 6-carboxy-5,6,7,8-tetrahydropterin + triphosphate + acetaldehyde + 2 H(+)</text>
        <dbReference type="Rhea" id="RHEA:27966"/>
        <dbReference type="ChEBI" id="CHEBI:15343"/>
        <dbReference type="ChEBI" id="CHEBI:15377"/>
        <dbReference type="ChEBI" id="CHEBI:15378"/>
        <dbReference type="ChEBI" id="CHEBI:18036"/>
        <dbReference type="ChEBI" id="CHEBI:58462"/>
        <dbReference type="ChEBI" id="CHEBI:61032"/>
        <dbReference type="EC" id="4.1.2.50"/>
    </reaction>
</comment>
<dbReference type="GO" id="GO:0070497">
    <property type="term" value="F:6-carboxytetrahydropterin synthase activity"/>
    <property type="evidence" value="ECO:0007669"/>
    <property type="project" value="UniProtKB-EC"/>
</dbReference>
<dbReference type="EC" id="4.1.2.50" evidence="4"/>
<comment type="similarity">
    <text evidence="3">Belongs to the PTPS family. QueD subfamily.</text>
</comment>
<evidence type="ECO:0000256" key="10">
    <source>
        <dbReference type="ARBA" id="ARBA00031449"/>
    </source>
</evidence>
<evidence type="ECO:0000256" key="12">
    <source>
        <dbReference type="SAM" id="MobiDB-lite"/>
    </source>
</evidence>
<evidence type="ECO:0000256" key="6">
    <source>
        <dbReference type="ARBA" id="ARBA00022723"/>
    </source>
</evidence>
<dbReference type="GO" id="GO:0008616">
    <property type="term" value="P:tRNA queuosine(34) biosynthetic process"/>
    <property type="evidence" value="ECO:0007669"/>
    <property type="project" value="UniProtKB-KW"/>
</dbReference>
<dbReference type="PATRIC" id="fig|378806.16.peg.2010"/>
<comment type="pathway">
    <text evidence="2">Purine metabolism; 7-cyano-7-deazaguanine biosynthesis.</text>
</comment>
<accession>Q08RM3</accession>
<feature type="compositionally biased region" description="Basic residues" evidence="12">
    <location>
        <begin position="520"/>
        <end position="529"/>
    </location>
</feature>
<dbReference type="UniPathway" id="UPA00391"/>
<keyword evidence="6" id="KW-0479">Metal-binding</keyword>
<dbReference type="Proteomes" id="UP000032702">
    <property type="component" value="Unassembled WGS sequence"/>
</dbReference>
<dbReference type="Gene3D" id="3.30.479.10">
    <property type="entry name" value="6-pyruvoyl tetrahydropterin synthase/QueD"/>
    <property type="match status" value="1"/>
</dbReference>
<evidence type="ECO:0000256" key="8">
    <source>
        <dbReference type="ARBA" id="ARBA00022833"/>
    </source>
</evidence>
<evidence type="ECO:0000256" key="11">
    <source>
        <dbReference type="ARBA" id="ARBA00048807"/>
    </source>
</evidence>
<dbReference type="EMBL" id="AAMD01000181">
    <property type="protein sequence ID" value="EAU63140.1"/>
    <property type="molecule type" value="Genomic_DNA"/>
</dbReference>
<gene>
    <name evidence="13" type="ORF">STIAU_0688</name>
</gene>
<keyword evidence="9" id="KW-0456">Lyase</keyword>
<evidence type="ECO:0000313" key="14">
    <source>
        <dbReference type="Proteomes" id="UP000032702"/>
    </source>
</evidence>
<evidence type="ECO:0000256" key="2">
    <source>
        <dbReference type="ARBA" id="ARBA00005061"/>
    </source>
</evidence>
<name>Q08RM3_STIAD</name>
<evidence type="ECO:0000256" key="1">
    <source>
        <dbReference type="ARBA" id="ARBA00001947"/>
    </source>
</evidence>
<dbReference type="Pfam" id="PF01242">
    <property type="entry name" value="PTPS"/>
    <property type="match status" value="1"/>
</dbReference>
<keyword evidence="8" id="KW-0862">Zinc</keyword>